<protein>
    <submittedName>
        <fullName evidence="2">Uncharacterized protein</fullName>
    </submittedName>
</protein>
<name>A0A9P4I8I9_9PEZI</name>
<feature type="region of interest" description="Disordered" evidence="1">
    <location>
        <begin position="1"/>
        <end position="24"/>
    </location>
</feature>
<feature type="region of interest" description="Disordered" evidence="1">
    <location>
        <begin position="298"/>
        <end position="320"/>
    </location>
</feature>
<keyword evidence="3" id="KW-1185">Reference proteome</keyword>
<comment type="caution">
    <text evidence="2">The sequence shown here is derived from an EMBL/GenBank/DDBJ whole genome shotgun (WGS) entry which is preliminary data.</text>
</comment>
<dbReference type="EMBL" id="ML978137">
    <property type="protein sequence ID" value="KAF2093721.1"/>
    <property type="molecule type" value="Genomic_DNA"/>
</dbReference>
<dbReference type="Proteomes" id="UP000799772">
    <property type="component" value="Unassembled WGS sequence"/>
</dbReference>
<feature type="region of interest" description="Disordered" evidence="1">
    <location>
        <begin position="181"/>
        <end position="271"/>
    </location>
</feature>
<feature type="compositionally biased region" description="Polar residues" evidence="1">
    <location>
        <begin position="8"/>
        <end position="19"/>
    </location>
</feature>
<evidence type="ECO:0000313" key="3">
    <source>
        <dbReference type="Proteomes" id="UP000799772"/>
    </source>
</evidence>
<gene>
    <name evidence="2" type="ORF">NA57DRAFT_81222</name>
</gene>
<organism evidence="2 3">
    <name type="scientific">Rhizodiscina lignyota</name>
    <dbReference type="NCBI Taxonomy" id="1504668"/>
    <lineage>
        <taxon>Eukaryota</taxon>
        <taxon>Fungi</taxon>
        <taxon>Dikarya</taxon>
        <taxon>Ascomycota</taxon>
        <taxon>Pezizomycotina</taxon>
        <taxon>Dothideomycetes</taxon>
        <taxon>Pleosporomycetidae</taxon>
        <taxon>Aulographales</taxon>
        <taxon>Rhizodiscinaceae</taxon>
        <taxon>Rhizodiscina</taxon>
    </lineage>
</organism>
<feature type="compositionally biased region" description="Acidic residues" evidence="1">
    <location>
        <begin position="245"/>
        <end position="263"/>
    </location>
</feature>
<dbReference type="AlphaFoldDB" id="A0A9P4I8I9"/>
<evidence type="ECO:0000256" key="1">
    <source>
        <dbReference type="SAM" id="MobiDB-lite"/>
    </source>
</evidence>
<feature type="compositionally biased region" description="Polar residues" evidence="1">
    <location>
        <begin position="185"/>
        <end position="195"/>
    </location>
</feature>
<proteinExistence type="predicted"/>
<accession>A0A9P4I8I9</accession>
<evidence type="ECO:0000313" key="2">
    <source>
        <dbReference type="EMBL" id="KAF2093721.1"/>
    </source>
</evidence>
<reference evidence="2" key="1">
    <citation type="journal article" date="2020" name="Stud. Mycol.">
        <title>101 Dothideomycetes genomes: a test case for predicting lifestyles and emergence of pathogens.</title>
        <authorList>
            <person name="Haridas S."/>
            <person name="Albert R."/>
            <person name="Binder M."/>
            <person name="Bloem J."/>
            <person name="Labutti K."/>
            <person name="Salamov A."/>
            <person name="Andreopoulos B."/>
            <person name="Baker S."/>
            <person name="Barry K."/>
            <person name="Bills G."/>
            <person name="Bluhm B."/>
            <person name="Cannon C."/>
            <person name="Castanera R."/>
            <person name="Culley D."/>
            <person name="Daum C."/>
            <person name="Ezra D."/>
            <person name="Gonzalez J."/>
            <person name="Henrissat B."/>
            <person name="Kuo A."/>
            <person name="Liang C."/>
            <person name="Lipzen A."/>
            <person name="Lutzoni F."/>
            <person name="Magnuson J."/>
            <person name="Mondo S."/>
            <person name="Nolan M."/>
            <person name="Ohm R."/>
            <person name="Pangilinan J."/>
            <person name="Park H.-J."/>
            <person name="Ramirez L."/>
            <person name="Alfaro M."/>
            <person name="Sun H."/>
            <person name="Tritt A."/>
            <person name="Yoshinaga Y."/>
            <person name="Zwiers L.-H."/>
            <person name="Turgeon B."/>
            <person name="Goodwin S."/>
            <person name="Spatafora J."/>
            <person name="Crous P."/>
            <person name="Grigoriev I."/>
        </authorList>
    </citation>
    <scope>NUCLEOTIDE SEQUENCE</scope>
    <source>
        <strain evidence="2">CBS 133067</strain>
    </source>
</reference>
<feature type="compositionally biased region" description="Pro residues" evidence="1">
    <location>
        <begin position="224"/>
        <end position="239"/>
    </location>
</feature>
<sequence length="320" mass="35745">MSPLYPMHQSQAQQSQPYRLSSGPEINTFGMAYTPVQGQQHYQPYNSSRPGSFAMHGMHQLPGQQYYQQPFTSTAASTMLPLQGPFQTQGQLYWQSYNGPRPEGTLYGTHHQPHYTPSVANTWYGVFQNQGQQHRQPYALGFTDYVRHEPTPSVQYQGHYHHQAAVPGFADYVRQERAPAARPIPTTSTPAQQAQVARAMPSLAAPPVCRPSRPARQAQEPALAMPPPPTPQIPPPSPAPVSAAADDDDEEVVVVKEEEEEDPYGPPPPGYISAIEAEKQRTDHFYEIEQINERMRAYQRGDPGYEDLPGWRVSRGMGPN</sequence>